<feature type="repeat" description="WD" evidence="2">
    <location>
        <begin position="168"/>
        <end position="202"/>
    </location>
</feature>
<dbReference type="GO" id="GO:0006915">
    <property type="term" value="P:apoptotic process"/>
    <property type="evidence" value="ECO:0000318"/>
    <property type="project" value="GO_Central"/>
</dbReference>
<dbReference type="InParanoid" id="E9GQM1"/>
<dbReference type="EMBL" id="GL732558">
    <property type="protein sequence ID" value="EFX78302.1"/>
    <property type="molecule type" value="Genomic_DNA"/>
</dbReference>
<dbReference type="SMART" id="SM00266">
    <property type="entry name" value="CAD"/>
    <property type="match status" value="1"/>
</dbReference>
<dbReference type="InterPro" id="IPR003508">
    <property type="entry name" value="CIDE-N_dom"/>
</dbReference>
<dbReference type="Proteomes" id="UP000000305">
    <property type="component" value="Unassembled WGS sequence"/>
</dbReference>
<dbReference type="PANTHER" id="PTHR12306:SF15">
    <property type="entry name" value="DNAATION FACTOR-RELATED PROTEIN 1, ISOFORM B-RELATED"/>
    <property type="match status" value="1"/>
</dbReference>
<keyword evidence="2" id="KW-0853">WD repeat</keyword>
<evidence type="ECO:0000256" key="2">
    <source>
        <dbReference type="PROSITE-ProRule" id="PRU00221"/>
    </source>
</evidence>
<dbReference type="InterPro" id="IPR036322">
    <property type="entry name" value="WD40_repeat_dom_sf"/>
</dbReference>
<dbReference type="Gene3D" id="2.130.10.10">
    <property type="entry name" value="YVTN repeat-like/Quinoprotein amine dehydrogenase"/>
    <property type="match status" value="1"/>
</dbReference>
<feature type="domain" description="CIDE-N" evidence="4">
    <location>
        <begin position="4"/>
        <end position="82"/>
    </location>
</feature>
<dbReference type="SUPFAM" id="SSF54277">
    <property type="entry name" value="CAD &amp; PB1 domains"/>
    <property type="match status" value="1"/>
</dbReference>
<keyword evidence="6" id="KW-1185">Reference proteome</keyword>
<dbReference type="eggNOG" id="KOG0273">
    <property type="taxonomic scope" value="Eukaryota"/>
</dbReference>
<evidence type="ECO:0000256" key="3">
    <source>
        <dbReference type="PROSITE-ProRule" id="PRU00447"/>
    </source>
</evidence>
<dbReference type="OrthoDB" id="6475906at2759"/>
<dbReference type="HOGENOM" id="CLU_556982_0_0_1"/>
<evidence type="ECO:0000256" key="1">
    <source>
        <dbReference type="ARBA" id="ARBA00022703"/>
    </source>
</evidence>
<dbReference type="PANTHER" id="PTHR12306">
    <property type="entry name" value="CELL DEATH ACTIVATOR CIDE"/>
    <property type="match status" value="1"/>
</dbReference>
<dbReference type="SMART" id="SM00320">
    <property type="entry name" value="WD40"/>
    <property type="match status" value="6"/>
</dbReference>
<keyword evidence="1 3" id="KW-0053">Apoptosis</keyword>
<dbReference type="PhylomeDB" id="E9GQM1"/>
<dbReference type="Gene3D" id="3.10.20.10">
    <property type="match status" value="1"/>
</dbReference>
<accession>E9GQM1</accession>
<evidence type="ECO:0000313" key="5">
    <source>
        <dbReference type="EMBL" id="EFX78302.1"/>
    </source>
</evidence>
<evidence type="ECO:0000313" key="6">
    <source>
        <dbReference type="Proteomes" id="UP000000305"/>
    </source>
</evidence>
<reference evidence="5 6" key="1">
    <citation type="journal article" date="2011" name="Science">
        <title>The ecoresponsive genome of Daphnia pulex.</title>
        <authorList>
            <person name="Colbourne J.K."/>
            <person name="Pfrender M.E."/>
            <person name="Gilbert D."/>
            <person name="Thomas W.K."/>
            <person name="Tucker A."/>
            <person name="Oakley T.H."/>
            <person name="Tokishita S."/>
            <person name="Aerts A."/>
            <person name="Arnold G.J."/>
            <person name="Basu M.K."/>
            <person name="Bauer D.J."/>
            <person name="Caceres C.E."/>
            <person name="Carmel L."/>
            <person name="Casola C."/>
            <person name="Choi J.H."/>
            <person name="Detter J.C."/>
            <person name="Dong Q."/>
            <person name="Dusheyko S."/>
            <person name="Eads B.D."/>
            <person name="Frohlich T."/>
            <person name="Geiler-Samerotte K.A."/>
            <person name="Gerlach D."/>
            <person name="Hatcher P."/>
            <person name="Jogdeo S."/>
            <person name="Krijgsveld J."/>
            <person name="Kriventseva E.V."/>
            <person name="Kultz D."/>
            <person name="Laforsch C."/>
            <person name="Lindquist E."/>
            <person name="Lopez J."/>
            <person name="Manak J.R."/>
            <person name="Muller J."/>
            <person name="Pangilinan J."/>
            <person name="Patwardhan R.P."/>
            <person name="Pitluck S."/>
            <person name="Pritham E.J."/>
            <person name="Rechtsteiner A."/>
            <person name="Rho M."/>
            <person name="Rogozin I.B."/>
            <person name="Sakarya O."/>
            <person name="Salamov A."/>
            <person name="Schaack S."/>
            <person name="Shapiro H."/>
            <person name="Shiga Y."/>
            <person name="Skalitzky C."/>
            <person name="Smith Z."/>
            <person name="Souvorov A."/>
            <person name="Sung W."/>
            <person name="Tang Z."/>
            <person name="Tsuchiya D."/>
            <person name="Tu H."/>
            <person name="Vos H."/>
            <person name="Wang M."/>
            <person name="Wolf Y.I."/>
            <person name="Yamagata H."/>
            <person name="Yamada T."/>
            <person name="Ye Y."/>
            <person name="Shaw J.R."/>
            <person name="Andrews J."/>
            <person name="Crease T.J."/>
            <person name="Tang H."/>
            <person name="Lucas S.M."/>
            <person name="Robertson H.M."/>
            <person name="Bork P."/>
            <person name="Koonin E.V."/>
            <person name="Zdobnov E.M."/>
            <person name="Grigoriev I.V."/>
            <person name="Lynch M."/>
            <person name="Boore J.L."/>
        </authorList>
    </citation>
    <scope>NUCLEOTIDE SEQUENCE [LARGE SCALE GENOMIC DNA]</scope>
</reference>
<sequence length="490" mass="55072">MDAVKKPFRLISHSRRVQFGVGVDSVAEVICKARTLFNLGVDENIEVVLEEDGTRVTEDGFLLLLEGHTKLMILRNNTQWMPQPGTLEEVQRPVNVQNVKFNQVKRTITTADENGCCISRFHPNLPILAFAGYSKEVLLLKAESFNTPFSDWILINRFELHSQIPKQVSTLEWNTIGTQLAAGSADGTIVVWNYPNGEILFKIKHCSQFEVMVWSPFRPDMLASLDIDYNNVLIWSTSGEANNLFCTIDRYDQEITVTTWVADNQVAVGFRSGLIEIYEIIESLPTRTHRVSQKFRQEGEIADLAWNEKLQLLAGASNRCAQIWSKSSAFPVHSVQFASTCNTLVWLPTVRTSGSTAPATNTIDKRTLVCGLSNGLTVVWNPLENDIAKRQKILRENSYDSPIDTLSFSSDGRFLASMNEISRIVIWATETWAPISSCLLDATEQGDERPLMSWMYTDSNVVATYKLVGNTYNYGNEIQLLESAVPNPTE</sequence>
<organism evidence="5 6">
    <name type="scientific">Daphnia pulex</name>
    <name type="common">Water flea</name>
    <dbReference type="NCBI Taxonomy" id="6669"/>
    <lineage>
        <taxon>Eukaryota</taxon>
        <taxon>Metazoa</taxon>
        <taxon>Ecdysozoa</taxon>
        <taxon>Arthropoda</taxon>
        <taxon>Crustacea</taxon>
        <taxon>Branchiopoda</taxon>
        <taxon>Diplostraca</taxon>
        <taxon>Cladocera</taxon>
        <taxon>Anomopoda</taxon>
        <taxon>Daphniidae</taxon>
        <taxon>Daphnia</taxon>
    </lineage>
</organism>
<dbReference type="InterPro" id="IPR001680">
    <property type="entry name" value="WD40_rpt"/>
</dbReference>
<protein>
    <recommendedName>
        <fullName evidence="4">CIDE-N domain-containing protein</fullName>
    </recommendedName>
</protein>
<dbReference type="SUPFAM" id="SSF50978">
    <property type="entry name" value="WD40 repeat-like"/>
    <property type="match status" value="1"/>
</dbReference>
<dbReference type="Pfam" id="PF00400">
    <property type="entry name" value="WD40"/>
    <property type="match status" value="1"/>
</dbReference>
<evidence type="ECO:0000259" key="4">
    <source>
        <dbReference type="PROSITE" id="PS51135"/>
    </source>
</evidence>
<gene>
    <name evidence="5" type="ORF">DAPPUDRAFT_320611</name>
</gene>
<name>E9GQM1_DAPPU</name>
<dbReference type="PROSITE" id="PS50082">
    <property type="entry name" value="WD_REPEATS_2"/>
    <property type="match status" value="1"/>
</dbReference>
<dbReference type="STRING" id="6669.E9GQM1"/>
<dbReference type="Pfam" id="PF02017">
    <property type="entry name" value="CIDE-N"/>
    <property type="match status" value="1"/>
</dbReference>
<dbReference type="AlphaFoldDB" id="E9GQM1"/>
<proteinExistence type="predicted"/>
<dbReference type="PROSITE" id="PS51135">
    <property type="entry name" value="CIDE_N"/>
    <property type="match status" value="1"/>
</dbReference>
<dbReference type="InterPro" id="IPR015943">
    <property type="entry name" value="WD40/YVTN_repeat-like_dom_sf"/>
</dbReference>
<dbReference type="KEGG" id="dpx:DAPPUDRAFT_320611"/>